<evidence type="ECO:0000313" key="4">
    <source>
        <dbReference type="EMBL" id="MCM1983790.1"/>
    </source>
</evidence>
<evidence type="ECO:0000313" key="5">
    <source>
        <dbReference type="Proteomes" id="UP000031561"/>
    </source>
</evidence>
<proteinExistence type="predicted"/>
<protein>
    <submittedName>
        <fullName evidence="4">Uncharacterized protein</fullName>
    </submittedName>
</protein>
<dbReference type="Proteomes" id="UP000031561">
    <property type="component" value="Unassembled WGS sequence"/>
</dbReference>
<organism evidence="4 5">
    <name type="scientific">Lyngbya confervoides BDU141951</name>
    <dbReference type="NCBI Taxonomy" id="1574623"/>
    <lineage>
        <taxon>Bacteria</taxon>
        <taxon>Bacillati</taxon>
        <taxon>Cyanobacteriota</taxon>
        <taxon>Cyanophyceae</taxon>
        <taxon>Oscillatoriophycideae</taxon>
        <taxon>Oscillatoriales</taxon>
        <taxon>Microcoleaceae</taxon>
        <taxon>Lyngbya</taxon>
    </lineage>
</organism>
<keyword evidence="3" id="KW-1133">Transmembrane helix</keyword>
<feature type="region of interest" description="Disordered" evidence="2">
    <location>
        <begin position="1"/>
        <end position="24"/>
    </location>
</feature>
<evidence type="ECO:0000256" key="2">
    <source>
        <dbReference type="SAM" id="MobiDB-lite"/>
    </source>
</evidence>
<feature type="transmembrane region" description="Helical" evidence="3">
    <location>
        <begin position="114"/>
        <end position="132"/>
    </location>
</feature>
<evidence type="ECO:0000256" key="1">
    <source>
        <dbReference type="SAM" id="Coils"/>
    </source>
</evidence>
<keyword evidence="3" id="KW-0812">Transmembrane</keyword>
<evidence type="ECO:0000256" key="3">
    <source>
        <dbReference type="SAM" id="Phobius"/>
    </source>
</evidence>
<name>A0ABD4T5N8_9CYAN</name>
<dbReference type="EMBL" id="JTHE03000079">
    <property type="protein sequence ID" value="MCM1983790.1"/>
    <property type="molecule type" value="Genomic_DNA"/>
</dbReference>
<sequence length="133" mass="15217">MPHYVADEAMTERSPADPSASSPAAFDFDQSLQEIEAKIDQLKQRREKILLARQGQVARQGRRVDPETLNVIQDTKAIAEDLSKIEYQLASEVIDWVGEDYLSWKTPGESFWTFFRYAGIGFLVAMALHWLIR</sequence>
<gene>
    <name evidence="4" type="ORF">QQ91_0013280</name>
</gene>
<accession>A0ABD4T5N8</accession>
<keyword evidence="5" id="KW-1185">Reference proteome</keyword>
<keyword evidence="3" id="KW-0472">Membrane</keyword>
<reference evidence="4 5" key="1">
    <citation type="journal article" date="2015" name="Genome Announc.">
        <title>Draft Genome Sequence of Filamentous Marine Cyanobacterium Lyngbya confervoides Strain BDU141951.</title>
        <authorList>
            <person name="Chandrababunaidu M.M."/>
            <person name="Sen D."/>
            <person name="Tripathy S."/>
        </authorList>
    </citation>
    <scope>NUCLEOTIDE SEQUENCE [LARGE SCALE GENOMIC DNA]</scope>
    <source>
        <strain evidence="4 5">BDU141951</strain>
    </source>
</reference>
<feature type="coiled-coil region" evidence="1">
    <location>
        <begin position="25"/>
        <end position="52"/>
    </location>
</feature>
<comment type="caution">
    <text evidence="4">The sequence shown here is derived from an EMBL/GenBank/DDBJ whole genome shotgun (WGS) entry which is preliminary data.</text>
</comment>
<dbReference type="AlphaFoldDB" id="A0ABD4T5N8"/>
<keyword evidence="1" id="KW-0175">Coiled coil</keyword>
<dbReference type="RefSeq" id="WP_166275351.1">
    <property type="nucleotide sequence ID" value="NZ_JTHE03000079.1"/>
</dbReference>